<accession>A0A540KC78</accession>
<dbReference type="AlphaFoldDB" id="A0A540KC78"/>
<evidence type="ECO:0000313" key="2">
    <source>
        <dbReference type="EMBL" id="TQD71532.1"/>
    </source>
</evidence>
<name>A0A540KC78_MALBA</name>
<feature type="region of interest" description="Disordered" evidence="1">
    <location>
        <begin position="1"/>
        <end position="56"/>
    </location>
</feature>
<organism evidence="2 3">
    <name type="scientific">Malus baccata</name>
    <name type="common">Siberian crab apple</name>
    <name type="synonym">Pyrus baccata</name>
    <dbReference type="NCBI Taxonomy" id="106549"/>
    <lineage>
        <taxon>Eukaryota</taxon>
        <taxon>Viridiplantae</taxon>
        <taxon>Streptophyta</taxon>
        <taxon>Embryophyta</taxon>
        <taxon>Tracheophyta</taxon>
        <taxon>Spermatophyta</taxon>
        <taxon>Magnoliopsida</taxon>
        <taxon>eudicotyledons</taxon>
        <taxon>Gunneridae</taxon>
        <taxon>Pentapetalae</taxon>
        <taxon>rosids</taxon>
        <taxon>fabids</taxon>
        <taxon>Rosales</taxon>
        <taxon>Rosaceae</taxon>
        <taxon>Amygdaloideae</taxon>
        <taxon>Maleae</taxon>
        <taxon>Malus</taxon>
    </lineage>
</organism>
<feature type="compositionally biased region" description="Basic and acidic residues" evidence="1">
    <location>
        <begin position="24"/>
        <end position="35"/>
    </location>
</feature>
<protein>
    <submittedName>
        <fullName evidence="2">Uncharacterized protein</fullName>
    </submittedName>
</protein>
<evidence type="ECO:0000313" key="3">
    <source>
        <dbReference type="Proteomes" id="UP000315295"/>
    </source>
</evidence>
<sequence>MDEDSEDEPPVYAVESDPTYRVNSRHDDEDSKEDNPLDDGEDEEILESDDSDGSDY</sequence>
<dbReference type="EMBL" id="VIEB01001539">
    <property type="protein sequence ID" value="TQD71532.1"/>
    <property type="molecule type" value="Genomic_DNA"/>
</dbReference>
<gene>
    <name evidence="2" type="ORF">C1H46_042934</name>
</gene>
<proteinExistence type="predicted"/>
<comment type="caution">
    <text evidence="2">The sequence shown here is derived from an EMBL/GenBank/DDBJ whole genome shotgun (WGS) entry which is preliminary data.</text>
</comment>
<reference evidence="2 3" key="1">
    <citation type="journal article" date="2019" name="G3 (Bethesda)">
        <title>Sequencing of a Wild Apple (Malus baccata) Genome Unravels the Differences Between Cultivated and Wild Apple Species Regarding Disease Resistance and Cold Tolerance.</title>
        <authorList>
            <person name="Chen X."/>
        </authorList>
    </citation>
    <scope>NUCLEOTIDE SEQUENCE [LARGE SCALE GENOMIC DNA]</scope>
    <source>
        <strain evidence="3">cv. Shandingzi</strain>
        <tissue evidence="2">Leaves</tissue>
    </source>
</reference>
<evidence type="ECO:0000256" key="1">
    <source>
        <dbReference type="SAM" id="MobiDB-lite"/>
    </source>
</evidence>
<feature type="compositionally biased region" description="Acidic residues" evidence="1">
    <location>
        <begin position="36"/>
        <end position="56"/>
    </location>
</feature>
<dbReference type="Proteomes" id="UP000315295">
    <property type="component" value="Unassembled WGS sequence"/>
</dbReference>
<keyword evidence="3" id="KW-1185">Reference proteome</keyword>